<name>A0A1M5YUM3_9VIBR</name>
<evidence type="ECO:0000313" key="5">
    <source>
        <dbReference type="Proteomes" id="UP000184608"/>
    </source>
</evidence>
<organism evidence="4 5">
    <name type="scientific">Vibrio aerogenes CECT 7868</name>
    <dbReference type="NCBI Taxonomy" id="1216006"/>
    <lineage>
        <taxon>Bacteria</taxon>
        <taxon>Pseudomonadati</taxon>
        <taxon>Pseudomonadota</taxon>
        <taxon>Gammaproteobacteria</taxon>
        <taxon>Vibrionales</taxon>
        <taxon>Vibrionaceae</taxon>
        <taxon>Vibrio</taxon>
    </lineage>
</organism>
<evidence type="ECO:0000259" key="3">
    <source>
        <dbReference type="Pfam" id="PF18912"/>
    </source>
</evidence>
<dbReference type="InterPro" id="IPR029057">
    <property type="entry name" value="PRTase-like"/>
</dbReference>
<dbReference type="PANTHER" id="PTHR47505">
    <property type="entry name" value="DNA UTILIZATION PROTEIN YHGH"/>
    <property type="match status" value="1"/>
</dbReference>
<dbReference type="OrthoDB" id="9793412at2"/>
<evidence type="ECO:0000313" key="4">
    <source>
        <dbReference type="EMBL" id="SHI15787.1"/>
    </source>
</evidence>
<gene>
    <name evidence="4" type="primary">purF_1</name>
    <name evidence="4" type="ORF">VA7868_02017</name>
</gene>
<dbReference type="RefSeq" id="WP_084193310.1">
    <property type="nucleotide sequence ID" value="NZ_FQXZ01000018.1"/>
</dbReference>
<sequence>MRYQRFKNTICKMIPRQCPLCELELYAAEGHWCTHCMRWFESSPRCQRCGEPTLEPVSICGQCLSHPPLWNKLYCLGDYSFPLNIYISKIKYQRQFWHVFPLCQLLARQITEPAEQLISVPMHWQRYLIRGFNQSDLIASRLSRLLNTSYSSGIVKKNHATRPQQKLSRQARLRNLNSAFELKCHTDKAHVAIVDDVVTTGTTVSQLCHLLQQSGVRKIDIYCLCKTPENHLSN</sequence>
<dbReference type="InterPro" id="IPR000836">
    <property type="entry name" value="PRTase_dom"/>
</dbReference>
<keyword evidence="5" id="KW-1185">Reference proteome</keyword>
<dbReference type="InterPro" id="IPR044005">
    <property type="entry name" value="DZR_2"/>
</dbReference>
<dbReference type="Pfam" id="PF18912">
    <property type="entry name" value="DZR_2"/>
    <property type="match status" value="1"/>
</dbReference>
<dbReference type="SUPFAM" id="SSF53271">
    <property type="entry name" value="PRTase-like"/>
    <property type="match status" value="1"/>
</dbReference>
<feature type="domain" description="Phosphoribosyltransferase" evidence="2">
    <location>
        <begin position="140"/>
        <end position="229"/>
    </location>
</feature>
<evidence type="ECO:0000259" key="2">
    <source>
        <dbReference type="Pfam" id="PF00156"/>
    </source>
</evidence>
<dbReference type="InterPro" id="IPR051910">
    <property type="entry name" value="ComF/GntX_DNA_util-trans"/>
</dbReference>
<dbReference type="EMBL" id="FQXZ01000018">
    <property type="protein sequence ID" value="SHI15787.1"/>
    <property type="molecule type" value="Genomic_DNA"/>
</dbReference>
<feature type="domain" description="Double zinc ribbon" evidence="3">
    <location>
        <begin position="14"/>
        <end position="64"/>
    </location>
</feature>
<accession>A0A1M5YUM3</accession>
<dbReference type="Gene3D" id="3.40.50.2020">
    <property type="match status" value="1"/>
</dbReference>
<dbReference type="PANTHER" id="PTHR47505:SF1">
    <property type="entry name" value="DNA UTILIZATION PROTEIN YHGH"/>
    <property type="match status" value="1"/>
</dbReference>
<comment type="similarity">
    <text evidence="1">Belongs to the ComF/GntX family.</text>
</comment>
<dbReference type="Pfam" id="PF00156">
    <property type="entry name" value="Pribosyltran"/>
    <property type="match status" value="1"/>
</dbReference>
<dbReference type="EC" id="2.4.2.14" evidence="4"/>
<dbReference type="STRING" id="1216006.VA7868_02017"/>
<keyword evidence="4" id="KW-0328">Glycosyltransferase</keyword>
<dbReference type="CDD" id="cd06223">
    <property type="entry name" value="PRTases_typeI"/>
    <property type="match status" value="1"/>
</dbReference>
<dbReference type="GO" id="GO:0004044">
    <property type="term" value="F:amidophosphoribosyltransferase activity"/>
    <property type="evidence" value="ECO:0007669"/>
    <property type="project" value="UniProtKB-EC"/>
</dbReference>
<evidence type="ECO:0000256" key="1">
    <source>
        <dbReference type="ARBA" id="ARBA00008007"/>
    </source>
</evidence>
<dbReference type="Proteomes" id="UP000184608">
    <property type="component" value="Unassembled WGS sequence"/>
</dbReference>
<proteinExistence type="inferred from homology"/>
<keyword evidence="4" id="KW-0808">Transferase</keyword>
<protein>
    <submittedName>
        <fullName evidence="4">Amidophosphoribosyltransferase</fullName>
        <ecNumber evidence="4">2.4.2.14</ecNumber>
    </submittedName>
</protein>
<reference evidence="4 5" key="1">
    <citation type="submission" date="2016-11" db="EMBL/GenBank/DDBJ databases">
        <authorList>
            <person name="Jaros S."/>
            <person name="Januszkiewicz K."/>
            <person name="Wedrychowicz H."/>
        </authorList>
    </citation>
    <scope>NUCLEOTIDE SEQUENCE [LARGE SCALE GENOMIC DNA]</scope>
    <source>
        <strain evidence="4 5">CECT 7868</strain>
    </source>
</reference>
<dbReference type="AlphaFoldDB" id="A0A1M5YUM3"/>